<evidence type="ECO:0000256" key="3">
    <source>
        <dbReference type="SAM" id="MobiDB-lite"/>
    </source>
</evidence>
<dbReference type="InterPro" id="IPR043427">
    <property type="entry name" value="YscJ/FliF"/>
</dbReference>
<dbReference type="PANTHER" id="PTHR30046">
    <property type="entry name" value="FLAGELLAR M-RING PROTEIN"/>
    <property type="match status" value="1"/>
</dbReference>
<feature type="region of interest" description="Disordered" evidence="3">
    <location>
        <begin position="486"/>
        <end position="519"/>
    </location>
</feature>
<reference evidence="7 8" key="1">
    <citation type="journal article" name="Front. Microbiol.">
        <title>Sugar Metabolism of the First Thermophilic Planctomycete Thermogutta terrifontis: Comparative Genomic and Transcriptomic Approaches.</title>
        <authorList>
            <person name="Elcheninov A.G."/>
            <person name="Menzel P."/>
            <person name="Gudbergsdottir S.R."/>
            <person name="Slesarev A.I."/>
            <person name="Kadnikov V.V."/>
            <person name="Krogh A."/>
            <person name="Bonch-Osmolovskaya E.A."/>
            <person name="Peng X."/>
            <person name="Kublanov I.V."/>
        </authorList>
    </citation>
    <scope>NUCLEOTIDE SEQUENCE [LARGE SCALE GENOMIC DNA]</scope>
    <source>
        <strain evidence="7 8">R1</strain>
    </source>
</reference>
<dbReference type="Gene3D" id="3.30.300.30">
    <property type="match status" value="1"/>
</dbReference>
<dbReference type="Pfam" id="PF01514">
    <property type="entry name" value="YscJ_FliF"/>
    <property type="match status" value="1"/>
</dbReference>
<keyword evidence="2 4" id="KW-0472">Membrane</keyword>
<feature type="compositionally biased region" description="Polar residues" evidence="3">
    <location>
        <begin position="312"/>
        <end position="327"/>
    </location>
</feature>
<dbReference type="GO" id="GO:0016020">
    <property type="term" value="C:membrane"/>
    <property type="evidence" value="ECO:0007669"/>
    <property type="project" value="UniProtKB-SubCell"/>
</dbReference>
<gene>
    <name evidence="7" type="ORF">THTE_1095</name>
</gene>
<proteinExistence type="predicted"/>
<organism evidence="7 8">
    <name type="scientific">Thermogutta terrifontis</name>
    <dbReference type="NCBI Taxonomy" id="1331910"/>
    <lineage>
        <taxon>Bacteria</taxon>
        <taxon>Pseudomonadati</taxon>
        <taxon>Planctomycetota</taxon>
        <taxon>Planctomycetia</taxon>
        <taxon>Pirellulales</taxon>
        <taxon>Thermoguttaceae</taxon>
        <taxon>Thermogutta</taxon>
    </lineage>
</organism>
<keyword evidence="7" id="KW-0966">Cell projection</keyword>
<sequence length="548" mass="60015">MDFLNATWQQLRDLFLGMTPSMRITTALLFAAVVVSLGFLVSYSHTGGSVYLMNGAHFSPNDLPAMEAAFAAKGLNDYRIEGTRIRVPQGKQDKYMAALAEGNALPYNYLDILEKTIKESSTFEPRYKLEERTKIALQKELSRVISQMAGVQDAVVMFSRTNQGGLRRETVTTASVAIKPIGGQELSDQVIRSIRYYVAKSIGGLKPEDVVVTNMDTGANYYALDDQPLQAAEGTYALKRSWEQYFAEKVKTALGYVPGVLVSCNVELDPTKYQRQEQVKLDPKAVALDVTETTKTRQATSDAGGRVGYVAQGNTPRSLNSASTGPSETEEETQRTERNSVGQTVIQQETAGLLPKRVTVSVAIPASYFRRIWEQQQTGSNPSNQQGPTAQNLDKIRTEELNKIRTHIAALLPPAEGVNDPTQLVTVTDFVDMPSSPPPEPSITQQSLEFVRQYWPTLGLMALALVSLIVLRSTVRQTAQPVTGSPVVIPEAPTSTPANEASETQTETRTKRRAATGTRSLREEVAELVAEDPETAANILKAWIGNPV</sequence>
<evidence type="ECO:0000313" key="7">
    <source>
        <dbReference type="EMBL" id="ASV73697.1"/>
    </source>
</evidence>
<protein>
    <submittedName>
        <fullName evidence="7">Flagellar M-ring protein FliF</fullName>
    </submittedName>
</protein>
<dbReference type="InterPro" id="IPR013556">
    <property type="entry name" value="Flag_M-ring_C"/>
</dbReference>
<evidence type="ECO:0000256" key="4">
    <source>
        <dbReference type="SAM" id="Phobius"/>
    </source>
</evidence>
<dbReference type="EMBL" id="CP018477">
    <property type="protein sequence ID" value="ASV73697.1"/>
    <property type="molecule type" value="Genomic_DNA"/>
</dbReference>
<evidence type="ECO:0000259" key="6">
    <source>
        <dbReference type="Pfam" id="PF08345"/>
    </source>
</evidence>
<feature type="compositionally biased region" description="Polar residues" evidence="3">
    <location>
        <begin position="493"/>
        <end position="502"/>
    </location>
</feature>
<evidence type="ECO:0000259" key="5">
    <source>
        <dbReference type="Pfam" id="PF01514"/>
    </source>
</evidence>
<keyword evidence="7" id="KW-0282">Flagellum</keyword>
<feature type="transmembrane region" description="Helical" evidence="4">
    <location>
        <begin position="21"/>
        <end position="43"/>
    </location>
</feature>
<keyword evidence="7" id="KW-0969">Cilium</keyword>
<dbReference type="Proteomes" id="UP000215086">
    <property type="component" value="Chromosome"/>
</dbReference>
<keyword evidence="4" id="KW-1133">Transmembrane helix</keyword>
<dbReference type="PANTHER" id="PTHR30046:SF0">
    <property type="entry name" value="FLAGELLAR M-RING PROTEIN"/>
    <property type="match status" value="1"/>
</dbReference>
<dbReference type="RefSeq" id="WP_095414224.1">
    <property type="nucleotide sequence ID" value="NZ_CP018477.1"/>
</dbReference>
<feature type="domain" description="Flagellar M-ring C-terminal" evidence="6">
    <location>
        <begin position="261"/>
        <end position="409"/>
    </location>
</feature>
<comment type="subcellular location">
    <subcellularLocation>
        <location evidence="1">Membrane</location>
    </subcellularLocation>
</comment>
<feature type="domain" description="Flagellar M-ring N-terminal" evidence="5">
    <location>
        <begin position="62"/>
        <end position="215"/>
    </location>
</feature>
<evidence type="ECO:0000313" key="8">
    <source>
        <dbReference type="Proteomes" id="UP000215086"/>
    </source>
</evidence>
<name>A0A286RCQ8_9BACT</name>
<keyword evidence="4" id="KW-0812">Transmembrane</keyword>
<dbReference type="OrthoDB" id="268872at2"/>
<keyword evidence="8" id="KW-1185">Reference proteome</keyword>
<dbReference type="Pfam" id="PF08345">
    <property type="entry name" value="YscJ_FliF_C"/>
    <property type="match status" value="1"/>
</dbReference>
<dbReference type="InterPro" id="IPR006182">
    <property type="entry name" value="FliF_N_dom"/>
</dbReference>
<dbReference type="InterPro" id="IPR045851">
    <property type="entry name" value="AMP-bd_C_sf"/>
</dbReference>
<accession>A0A286RCQ8</accession>
<feature type="region of interest" description="Disordered" evidence="3">
    <location>
        <begin position="296"/>
        <end position="343"/>
    </location>
</feature>
<evidence type="ECO:0000256" key="1">
    <source>
        <dbReference type="ARBA" id="ARBA00004370"/>
    </source>
</evidence>
<dbReference type="KEGG" id="ttf:THTE_1095"/>
<dbReference type="AlphaFoldDB" id="A0A286RCQ8"/>
<evidence type="ECO:0000256" key="2">
    <source>
        <dbReference type="ARBA" id="ARBA00023136"/>
    </source>
</evidence>